<name>A0AAN8P5W0_POLSC</name>
<comment type="caution">
    <text evidence="2">The sequence shown here is derived from an EMBL/GenBank/DDBJ whole genome shotgun (WGS) entry which is preliminary data.</text>
</comment>
<evidence type="ECO:0000256" key="1">
    <source>
        <dbReference type="SAM" id="MobiDB-lite"/>
    </source>
</evidence>
<proteinExistence type="predicted"/>
<accession>A0AAN8P5W0</accession>
<feature type="region of interest" description="Disordered" evidence="1">
    <location>
        <begin position="1"/>
        <end position="35"/>
    </location>
</feature>
<organism evidence="2 3">
    <name type="scientific">Polyplax serrata</name>
    <name type="common">Common mouse louse</name>
    <dbReference type="NCBI Taxonomy" id="468196"/>
    <lineage>
        <taxon>Eukaryota</taxon>
        <taxon>Metazoa</taxon>
        <taxon>Ecdysozoa</taxon>
        <taxon>Arthropoda</taxon>
        <taxon>Hexapoda</taxon>
        <taxon>Insecta</taxon>
        <taxon>Pterygota</taxon>
        <taxon>Neoptera</taxon>
        <taxon>Paraneoptera</taxon>
        <taxon>Psocodea</taxon>
        <taxon>Troctomorpha</taxon>
        <taxon>Phthiraptera</taxon>
        <taxon>Anoplura</taxon>
        <taxon>Polyplacidae</taxon>
        <taxon>Polyplax</taxon>
    </lineage>
</organism>
<reference evidence="2 3" key="1">
    <citation type="submission" date="2023-10" db="EMBL/GenBank/DDBJ databases">
        <title>Genomes of two closely related lineages of the louse Polyplax serrata with different host specificities.</title>
        <authorList>
            <person name="Martinu J."/>
            <person name="Tarabai H."/>
            <person name="Stefka J."/>
            <person name="Hypsa V."/>
        </authorList>
    </citation>
    <scope>NUCLEOTIDE SEQUENCE [LARGE SCALE GENOMIC DNA]</scope>
    <source>
        <strain evidence="2">HR10_N</strain>
    </source>
</reference>
<dbReference type="EMBL" id="JAWJWE010000006">
    <property type="protein sequence ID" value="KAK6632888.1"/>
    <property type="molecule type" value="Genomic_DNA"/>
</dbReference>
<feature type="compositionally biased region" description="Polar residues" evidence="1">
    <location>
        <begin position="23"/>
        <end position="35"/>
    </location>
</feature>
<protein>
    <submittedName>
        <fullName evidence="2">Uncharacterized protein</fullName>
    </submittedName>
</protein>
<evidence type="ECO:0000313" key="3">
    <source>
        <dbReference type="Proteomes" id="UP001372834"/>
    </source>
</evidence>
<evidence type="ECO:0000313" key="2">
    <source>
        <dbReference type="EMBL" id="KAK6632888.1"/>
    </source>
</evidence>
<sequence>MDIDGKHRSCVNSRRIEGKGAGLQQTPKQQRQSSTEIRYIEKSDEELCGTRREQDGVSRVCTVLSYGSVGSLRRDTNKHCEYVYVFPCAGAREMTDIESDGCSVSGVPKVFDCRDKLIIKTKTRREFLIKLPPPLRLYVSLRLFLDKLKLLSIDLQVLM</sequence>
<gene>
    <name evidence="2" type="ORF">RUM43_012627</name>
</gene>
<dbReference type="Proteomes" id="UP001372834">
    <property type="component" value="Unassembled WGS sequence"/>
</dbReference>
<dbReference type="AlphaFoldDB" id="A0AAN8P5W0"/>